<dbReference type="STRING" id="62062.ENSHHUP00000056979"/>
<keyword evidence="1" id="KW-0732">Signal</keyword>
<dbReference type="Proteomes" id="UP000314982">
    <property type="component" value="Unassembled WGS sequence"/>
</dbReference>
<proteinExistence type="predicted"/>
<dbReference type="Ensembl" id="ENSHHUT00000058938.1">
    <property type="protein sequence ID" value="ENSHHUP00000056979.1"/>
    <property type="gene ID" value="ENSHHUG00000033993.1"/>
</dbReference>
<dbReference type="GeneTree" id="ENSGT01030000240371"/>
<reference evidence="3" key="1">
    <citation type="submission" date="2018-06" db="EMBL/GenBank/DDBJ databases">
        <title>Genome assembly of Danube salmon.</title>
        <authorList>
            <person name="Macqueen D.J."/>
            <person name="Gundappa M.K."/>
        </authorList>
    </citation>
    <scope>NUCLEOTIDE SEQUENCE [LARGE SCALE GENOMIC DNA]</scope>
</reference>
<name>A0A4W5P7K5_9TELE</name>
<reference evidence="2" key="2">
    <citation type="submission" date="2025-08" db="UniProtKB">
        <authorList>
            <consortium name="Ensembl"/>
        </authorList>
    </citation>
    <scope>IDENTIFICATION</scope>
</reference>
<evidence type="ECO:0008006" key="4">
    <source>
        <dbReference type="Google" id="ProtNLM"/>
    </source>
</evidence>
<protein>
    <recommendedName>
        <fullName evidence="4">Integrin alpha-2 domain-containing protein</fullName>
    </recommendedName>
</protein>
<dbReference type="SUPFAM" id="SSF69318">
    <property type="entry name" value="Integrin alpha N-terminal domain"/>
    <property type="match status" value="1"/>
</dbReference>
<reference evidence="2" key="3">
    <citation type="submission" date="2025-09" db="UniProtKB">
        <authorList>
            <consortium name="Ensembl"/>
        </authorList>
    </citation>
    <scope>IDENTIFICATION</scope>
</reference>
<keyword evidence="3" id="KW-1185">Reference proteome</keyword>
<feature type="chain" id="PRO_5021234064" description="Integrin alpha-2 domain-containing protein" evidence="1">
    <location>
        <begin position="26"/>
        <end position="94"/>
    </location>
</feature>
<feature type="signal peptide" evidence="1">
    <location>
        <begin position="1"/>
        <end position="25"/>
    </location>
</feature>
<sequence length="94" mass="10319">QEAETWLQVDLPVLFIILYQGFVTGAPKDNKDDAKGSVILTVKKESGDGDQLKPYLTLRGEQMGSHFGNSQAVADLNNDGYSMDCNFVILTYSS</sequence>
<organism evidence="2 3">
    <name type="scientific">Hucho hucho</name>
    <name type="common">huchen</name>
    <dbReference type="NCBI Taxonomy" id="62062"/>
    <lineage>
        <taxon>Eukaryota</taxon>
        <taxon>Metazoa</taxon>
        <taxon>Chordata</taxon>
        <taxon>Craniata</taxon>
        <taxon>Vertebrata</taxon>
        <taxon>Euteleostomi</taxon>
        <taxon>Actinopterygii</taxon>
        <taxon>Neopterygii</taxon>
        <taxon>Teleostei</taxon>
        <taxon>Protacanthopterygii</taxon>
        <taxon>Salmoniformes</taxon>
        <taxon>Salmonidae</taxon>
        <taxon>Salmoninae</taxon>
        <taxon>Hucho</taxon>
    </lineage>
</organism>
<evidence type="ECO:0000256" key="1">
    <source>
        <dbReference type="SAM" id="SignalP"/>
    </source>
</evidence>
<dbReference type="AlphaFoldDB" id="A0A4W5P7K5"/>
<accession>A0A4W5P7K5</accession>
<dbReference type="Gene3D" id="2.130.10.130">
    <property type="entry name" value="Integrin alpha, N-terminal"/>
    <property type="match status" value="1"/>
</dbReference>
<dbReference type="InterPro" id="IPR028994">
    <property type="entry name" value="Integrin_alpha_N"/>
</dbReference>
<evidence type="ECO:0000313" key="3">
    <source>
        <dbReference type="Proteomes" id="UP000314982"/>
    </source>
</evidence>
<evidence type="ECO:0000313" key="2">
    <source>
        <dbReference type="Ensembl" id="ENSHHUP00000056979.1"/>
    </source>
</evidence>